<evidence type="ECO:0000256" key="1">
    <source>
        <dbReference type="SAM" id="Phobius"/>
    </source>
</evidence>
<dbReference type="AlphaFoldDB" id="A0ABD6X0X0"/>
<comment type="caution">
    <text evidence="2">The sequence shown here is derived from an EMBL/GenBank/DDBJ whole genome shotgun (WGS) entry which is preliminary data.</text>
</comment>
<dbReference type="EMBL" id="PYMM01000010">
    <property type="protein sequence ID" value="PSU15995.1"/>
    <property type="molecule type" value="Genomic_DNA"/>
</dbReference>
<keyword evidence="1" id="KW-0472">Membrane</keyword>
<gene>
    <name evidence="2" type="ORF">CTM90_14775</name>
</gene>
<sequence length="173" mass="19549">MINMEQSMTLIQLSGFSSLFEVAVGINLVFSVWNTLRENALNSFNIKSVSYQITLQAKLGDKFENSRCSVKFENKTSKYKRNLEFLSTLAKWGGLSISIFLLILLVFLGFNQNIMVSKSVCLYLSALSILPSALFLIIGQLYVFYISWKIESFMEQQADAVADWESVYNSASS</sequence>
<evidence type="ECO:0000313" key="2">
    <source>
        <dbReference type="EMBL" id="PSU15995.1"/>
    </source>
</evidence>
<feature type="transmembrane region" description="Helical" evidence="1">
    <location>
        <begin position="122"/>
        <end position="145"/>
    </location>
</feature>
<keyword evidence="1" id="KW-1133">Transmembrane helix</keyword>
<proteinExistence type="predicted"/>
<dbReference type="Proteomes" id="UP000241404">
    <property type="component" value="Unassembled WGS sequence"/>
</dbReference>
<organism evidence="2 3">
    <name type="scientific">Photobacterium damselae</name>
    <dbReference type="NCBI Taxonomy" id="38293"/>
    <lineage>
        <taxon>Bacteria</taxon>
        <taxon>Pseudomonadati</taxon>
        <taxon>Pseudomonadota</taxon>
        <taxon>Gammaproteobacteria</taxon>
        <taxon>Vibrionales</taxon>
        <taxon>Vibrionaceae</taxon>
        <taxon>Photobacterium</taxon>
    </lineage>
</organism>
<name>A0ABD6X0X0_PHODM</name>
<feature type="transmembrane region" description="Helical" evidence="1">
    <location>
        <begin position="89"/>
        <end position="110"/>
    </location>
</feature>
<accession>A0ABD6X0X0</accession>
<reference evidence="2 3" key="1">
    <citation type="submission" date="2018-03" db="EMBL/GenBank/DDBJ databases">
        <title>Whole genome sequencing of Histamine producing bacteria.</title>
        <authorList>
            <person name="Butler K."/>
        </authorList>
    </citation>
    <scope>NUCLEOTIDE SEQUENCE [LARGE SCALE GENOMIC DNA]</scope>
    <source>
        <strain evidence="2 3">BT-6</strain>
    </source>
</reference>
<protein>
    <recommendedName>
        <fullName evidence="4">DUF2721 domain-containing protein</fullName>
    </recommendedName>
</protein>
<keyword evidence="1" id="KW-0812">Transmembrane</keyword>
<evidence type="ECO:0008006" key="4">
    <source>
        <dbReference type="Google" id="ProtNLM"/>
    </source>
</evidence>
<evidence type="ECO:0000313" key="3">
    <source>
        <dbReference type="Proteomes" id="UP000241404"/>
    </source>
</evidence>